<feature type="domain" description="LysM" evidence="1">
    <location>
        <begin position="79"/>
        <end position="129"/>
    </location>
</feature>
<accession>A0ABN6SF90</accession>
<proteinExistence type="predicted"/>
<dbReference type="Proteomes" id="UP001321748">
    <property type="component" value="Chromosome"/>
</dbReference>
<dbReference type="CDD" id="cd00118">
    <property type="entry name" value="LysM"/>
    <property type="match status" value="1"/>
</dbReference>
<gene>
    <name evidence="2" type="ORF">KIMH_04950</name>
</gene>
<dbReference type="SUPFAM" id="SSF54106">
    <property type="entry name" value="LysM domain"/>
    <property type="match status" value="1"/>
</dbReference>
<dbReference type="Pfam" id="PF01476">
    <property type="entry name" value="LysM"/>
    <property type="match status" value="1"/>
</dbReference>
<dbReference type="SMART" id="SM00257">
    <property type="entry name" value="LysM"/>
    <property type="match status" value="1"/>
</dbReference>
<evidence type="ECO:0000313" key="2">
    <source>
        <dbReference type="EMBL" id="BDR54384.1"/>
    </source>
</evidence>
<dbReference type="InterPro" id="IPR036779">
    <property type="entry name" value="LysM_dom_sf"/>
</dbReference>
<protein>
    <recommendedName>
        <fullName evidence="1">LysM domain-containing protein</fullName>
    </recommendedName>
</protein>
<dbReference type="InterPro" id="IPR018392">
    <property type="entry name" value="LysM"/>
</dbReference>
<organism evidence="2 3">
    <name type="scientific">Bombiscardovia apis</name>
    <dbReference type="NCBI Taxonomy" id="2932182"/>
    <lineage>
        <taxon>Bacteria</taxon>
        <taxon>Bacillati</taxon>
        <taxon>Actinomycetota</taxon>
        <taxon>Actinomycetes</taxon>
        <taxon>Bifidobacteriales</taxon>
        <taxon>Bifidobacteriaceae</taxon>
        <taxon>Bombiscardovia</taxon>
    </lineage>
</organism>
<dbReference type="PROSITE" id="PS51782">
    <property type="entry name" value="LYSM"/>
    <property type="match status" value="1"/>
</dbReference>
<name>A0ABN6SF90_9BIFI</name>
<reference evidence="2 3" key="1">
    <citation type="journal article" date="2023" name="Microbiol. Spectr.">
        <title>Symbiosis of Carpenter Bees with Uncharacterized Lactic Acid Bacteria Showing NAD Auxotrophy.</title>
        <authorList>
            <person name="Kawasaki S."/>
            <person name="Ozawa K."/>
            <person name="Mori T."/>
            <person name="Yamamoto A."/>
            <person name="Ito M."/>
            <person name="Ohkuma M."/>
            <person name="Sakamoto M."/>
            <person name="Matsutani M."/>
        </authorList>
    </citation>
    <scope>NUCLEOTIDE SEQUENCE [LARGE SCALE GENOMIC DNA]</scope>
    <source>
        <strain evidence="2 3">KimH</strain>
    </source>
</reference>
<keyword evidence="3" id="KW-1185">Reference proteome</keyword>
<evidence type="ECO:0000313" key="3">
    <source>
        <dbReference type="Proteomes" id="UP001321748"/>
    </source>
</evidence>
<evidence type="ECO:0000259" key="1">
    <source>
        <dbReference type="PROSITE" id="PS51782"/>
    </source>
</evidence>
<sequence>MSGAVLEAGRTTSHTMRVGGSCVAGRAQQMRSRGKNRVVLTLRGKVVAVGLALSLAATGIGFLAGGTQAHSVSGVQEVISYTVRPGDNLWTYASMVTPEGGDISHSVDELMELNNLSSPVLQTGQRIIVPNLS</sequence>
<dbReference type="Gene3D" id="3.10.350.10">
    <property type="entry name" value="LysM domain"/>
    <property type="match status" value="1"/>
</dbReference>
<dbReference type="EMBL" id="AP026800">
    <property type="protein sequence ID" value="BDR54384.1"/>
    <property type="molecule type" value="Genomic_DNA"/>
</dbReference>